<protein>
    <recommendedName>
        <fullName evidence="4">Sulphur transport domain-containing protein</fullName>
    </recommendedName>
</protein>
<organism evidence="2 3">
    <name type="scientific">Gemmobacter caeni</name>
    <dbReference type="NCBI Taxonomy" id="589035"/>
    <lineage>
        <taxon>Bacteria</taxon>
        <taxon>Pseudomonadati</taxon>
        <taxon>Pseudomonadota</taxon>
        <taxon>Alphaproteobacteria</taxon>
        <taxon>Rhodobacterales</taxon>
        <taxon>Paracoccaceae</taxon>
        <taxon>Gemmobacter</taxon>
    </lineage>
</organism>
<dbReference type="Proteomes" id="UP000244224">
    <property type="component" value="Unassembled WGS sequence"/>
</dbReference>
<dbReference type="InterPro" id="IPR046513">
    <property type="entry name" value="DUF6691"/>
</dbReference>
<evidence type="ECO:0000313" key="3">
    <source>
        <dbReference type="Proteomes" id="UP000244224"/>
    </source>
</evidence>
<keyword evidence="1" id="KW-0472">Membrane</keyword>
<dbReference type="EMBL" id="QBKP01000017">
    <property type="protein sequence ID" value="PTX46385.1"/>
    <property type="molecule type" value="Genomic_DNA"/>
</dbReference>
<keyword evidence="1" id="KW-0812">Transmembrane</keyword>
<feature type="transmembrane region" description="Helical" evidence="1">
    <location>
        <begin position="52"/>
        <end position="69"/>
    </location>
</feature>
<keyword evidence="3" id="KW-1185">Reference proteome</keyword>
<accession>A0A2T6ARC9</accession>
<dbReference type="RefSeq" id="WP_242013860.1">
    <property type="nucleotide sequence ID" value="NZ_QBKP01000017.1"/>
</dbReference>
<reference evidence="2 3" key="1">
    <citation type="submission" date="2018-04" db="EMBL/GenBank/DDBJ databases">
        <title>Genomic Encyclopedia of Archaeal and Bacterial Type Strains, Phase II (KMG-II): from individual species to whole genera.</title>
        <authorList>
            <person name="Goeker M."/>
        </authorList>
    </citation>
    <scope>NUCLEOTIDE SEQUENCE [LARGE SCALE GENOMIC DNA]</scope>
    <source>
        <strain evidence="2 3">DSM 21823</strain>
    </source>
</reference>
<dbReference type="AlphaFoldDB" id="A0A2T6ARC9"/>
<dbReference type="Pfam" id="PF20398">
    <property type="entry name" value="DUF6691"/>
    <property type="match status" value="1"/>
</dbReference>
<sequence>MARIPAMPEPREVVAFLAGGLFGSGLLVSGMIDTTKVQGWLDFFGDWDPTLAFVLGGAALPMFFVWRIAERRGVSVFGDLIPARTPPRLDGPLIWGSLLFGAGWGLAGLCPGPALASFALGGWGGALFFLAMVSGMVVTPAIRAWLFRPAVTD</sequence>
<feature type="transmembrane region" description="Helical" evidence="1">
    <location>
        <begin position="89"/>
        <end position="109"/>
    </location>
</feature>
<feature type="transmembrane region" description="Helical" evidence="1">
    <location>
        <begin position="12"/>
        <end position="32"/>
    </location>
</feature>
<proteinExistence type="predicted"/>
<evidence type="ECO:0008006" key="4">
    <source>
        <dbReference type="Google" id="ProtNLM"/>
    </source>
</evidence>
<name>A0A2T6ARC9_9RHOB</name>
<evidence type="ECO:0000256" key="1">
    <source>
        <dbReference type="SAM" id="Phobius"/>
    </source>
</evidence>
<keyword evidence="1" id="KW-1133">Transmembrane helix</keyword>
<gene>
    <name evidence="2" type="ORF">C8N34_11773</name>
</gene>
<feature type="transmembrane region" description="Helical" evidence="1">
    <location>
        <begin position="115"/>
        <end position="138"/>
    </location>
</feature>
<evidence type="ECO:0000313" key="2">
    <source>
        <dbReference type="EMBL" id="PTX46385.1"/>
    </source>
</evidence>
<comment type="caution">
    <text evidence="2">The sequence shown here is derived from an EMBL/GenBank/DDBJ whole genome shotgun (WGS) entry which is preliminary data.</text>
</comment>